<sequence length="115" mass="11859">MRRLVLGRPGVQVVLDERGKSAVRSRYQPSASRTRRSIVERDLPASNGQAGAGRGGGVRGQPRADRAVRSRTSCGATENRIAAASATPTASQVAGSVRLRDAAGPGVNTLPAQAA</sequence>
<accession>A0A1H7RAL0</accession>
<keyword evidence="3" id="KW-1185">Reference proteome</keyword>
<dbReference type="EMBL" id="FOBF01000005">
    <property type="protein sequence ID" value="SEL57008.1"/>
    <property type="molecule type" value="Genomic_DNA"/>
</dbReference>
<name>A0A1H7RAL0_9ACTN</name>
<evidence type="ECO:0000256" key="1">
    <source>
        <dbReference type="SAM" id="MobiDB-lite"/>
    </source>
</evidence>
<feature type="region of interest" description="Disordered" evidence="1">
    <location>
        <begin position="19"/>
        <end position="76"/>
    </location>
</feature>
<reference evidence="2 3" key="1">
    <citation type="submission" date="2016-10" db="EMBL/GenBank/DDBJ databases">
        <authorList>
            <person name="de Groot N.N."/>
        </authorList>
    </citation>
    <scope>NUCLEOTIDE SEQUENCE [LARGE SCALE GENOMIC DNA]</scope>
    <source>
        <strain evidence="2 3">DSM 43357</strain>
    </source>
</reference>
<protein>
    <submittedName>
        <fullName evidence="2">Uncharacterized protein</fullName>
    </submittedName>
</protein>
<dbReference type="Proteomes" id="UP000198953">
    <property type="component" value="Unassembled WGS sequence"/>
</dbReference>
<feature type="compositionally biased region" description="Gly residues" evidence="1">
    <location>
        <begin position="50"/>
        <end position="59"/>
    </location>
</feature>
<gene>
    <name evidence="2" type="ORF">SAMN05660976_02857</name>
</gene>
<evidence type="ECO:0000313" key="3">
    <source>
        <dbReference type="Proteomes" id="UP000198953"/>
    </source>
</evidence>
<organism evidence="2 3">
    <name type="scientific">Nonomuraea pusilla</name>
    <dbReference type="NCBI Taxonomy" id="46177"/>
    <lineage>
        <taxon>Bacteria</taxon>
        <taxon>Bacillati</taxon>
        <taxon>Actinomycetota</taxon>
        <taxon>Actinomycetes</taxon>
        <taxon>Streptosporangiales</taxon>
        <taxon>Streptosporangiaceae</taxon>
        <taxon>Nonomuraea</taxon>
    </lineage>
</organism>
<evidence type="ECO:0000313" key="2">
    <source>
        <dbReference type="EMBL" id="SEL57008.1"/>
    </source>
</evidence>
<dbReference type="AlphaFoldDB" id="A0A1H7RAL0"/>
<proteinExistence type="predicted"/>